<reference evidence="2" key="1">
    <citation type="journal article" date="2012" name="J. Bacteriol.">
        <title>Complete genome sequences of Desulfosporosinus orientis DSM765T, Desulfosporosinus youngiae DSM17734T, Desulfosporosinus meridiei DSM13257T, and Desulfosporosinus acidiphilus DSM22704T.</title>
        <authorList>
            <person name="Pester M."/>
            <person name="Brambilla E."/>
            <person name="Alazard D."/>
            <person name="Rattei T."/>
            <person name="Weinmaier T."/>
            <person name="Han J."/>
            <person name="Lucas S."/>
            <person name="Lapidus A."/>
            <person name="Cheng J.F."/>
            <person name="Goodwin L."/>
            <person name="Pitluck S."/>
            <person name="Peters L."/>
            <person name="Ovchinnikova G."/>
            <person name="Teshima H."/>
            <person name="Detter J.C."/>
            <person name="Han C.S."/>
            <person name="Tapia R."/>
            <person name="Land M.L."/>
            <person name="Hauser L."/>
            <person name="Kyrpides N.C."/>
            <person name="Ivanova N.N."/>
            <person name="Pagani I."/>
            <person name="Huntmann M."/>
            <person name="Wei C.L."/>
            <person name="Davenport K.W."/>
            <person name="Daligault H."/>
            <person name="Chain P.S."/>
            <person name="Chen A."/>
            <person name="Mavromatis K."/>
            <person name="Markowitz V."/>
            <person name="Szeto E."/>
            <person name="Mikhailova N."/>
            <person name="Pati A."/>
            <person name="Wagner M."/>
            <person name="Woyke T."/>
            <person name="Ollivier B."/>
            <person name="Klenk H.P."/>
            <person name="Spring S."/>
            <person name="Loy A."/>
        </authorList>
    </citation>
    <scope>NUCLEOTIDE SEQUENCE [LARGE SCALE GENOMIC DNA]</scope>
    <source>
        <strain evidence="2">DSM 22704 / JCM 16185 / SJ4</strain>
    </source>
</reference>
<geneLocation type="plasmid" evidence="1 2">
    <name>pDESACI.01</name>
</geneLocation>
<accession>I4DCT1</accession>
<dbReference type="HOGENOM" id="CLU_2080965_0_0_9"/>
<dbReference type="EMBL" id="CP003640">
    <property type="protein sequence ID" value="AFM43605.1"/>
    <property type="molecule type" value="Genomic_DNA"/>
</dbReference>
<dbReference type="AlphaFoldDB" id="I4DCT1"/>
<name>I4DCT1_DESAJ</name>
<evidence type="ECO:0000313" key="2">
    <source>
        <dbReference type="Proteomes" id="UP000002892"/>
    </source>
</evidence>
<sequence>MNGQTCLILRDLENGASIEETAKKFNKRESSVHKLATRHGIGLPKRKLLSEDEKKRRKQTLDARRYEKVKLFKCGSNDIALLRVPIAAGKFGPLSSLNMTWQLNQGNKRSSVTEGKRIQIKYGLKSLIGQ</sequence>
<protein>
    <submittedName>
        <fullName evidence="1">Uncharacterized protein</fullName>
    </submittedName>
</protein>
<dbReference type="KEGG" id="dai:Desaci_4781"/>
<keyword evidence="2" id="KW-1185">Reference proteome</keyword>
<dbReference type="Proteomes" id="UP000002892">
    <property type="component" value="Plasmid pDESACI.01"/>
</dbReference>
<keyword evidence="1" id="KW-0614">Plasmid</keyword>
<gene>
    <name evidence="1" type="ordered locus">Desaci_4781</name>
</gene>
<evidence type="ECO:0000313" key="1">
    <source>
        <dbReference type="EMBL" id="AFM43605.1"/>
    </source>
</evidence>
<organism evidence="1 2">
    <name type="scientific">Desulfosporosinus acidiphilus (strain DSM 22704 / JCM 16185 / SJ4)</name>
    <dbReference type="NCBI Taxonomy" id="646529"/>
    <lineage>
        <taxon>Bacteria</taxon>
        <taxon>Bacillati</taxon>
        <taxon>Bacillota</taxon>
        <taxon>Clostridia</taxon>
        <taxon>Eubacteriales</taxon>
        <taxon>Desulfitobacteriaceae</taxon>
        <taxon>Desulfosporosinus</taxon>
    </lineage>
</organism>
<proteinExistence type="predicted"/>
<dbReference type="RefSeq" id="WP_014825117.1">
    <property type="nucleotide sequence ID" value="NC_018066.1"/>
</dbReference>